<dbReference type="Pfam" id="PF12146">
    <property type="entry name" value="Hydrolase_4"/>
    <property type="match status" value="1"/>
</dbReference>
<evidence type="ECO:0000313" key="3">
    <source>
        <dbReference type="Proteomes" id="UP000277108"/>
    </source>
</evidence>
<dbReference type="InterPro" id="IPR051044">
    <property type="entry name" value="MAG_DAG_Lipase"/>
</dbReference>
<keyword evidence="3" id="KW-1185">Reference proteome</keyword>
<dbReference type="RefSeq" id="WP_123807429.1">
    <property type="nucleotide sequence ID" value="NZ_RKRK01000002.1"/>
</dbReference>
<proteinExistence type="predicted"/>
<dbReference type="Proteomes" id="UP000277108">
    <property type="component" value="Unassembled WGS sequence"/>
</dbReference>
<dbReference type="InterPro" id="IPR022742">
    <property type="entry name" value="Hydrolase_4"/>
</dbReference>
<dbReference type="EMBL" id="RKRK01000002">
    <property type="protein sequence ID" value="RPF57907.1"/>
    <property type="molecule type" value="Genomic_DNA"/>
</dbReference>
<dbReference type="InterPro" id="IPR029058">
    <property type="entry name" value="AB_hydrolase_fold"/>
</dbReference>
<evidence type="ECO:0000259" key="1">
    <source>
        <dbReference type="Pfam" id="PF12146"/>
    </source>
</evidence>
<dbReference type="AlphaFoldDB" id="A0A3N5BJQ4"/>
<name>A0A3N5BJQ4_9BACL</name>
<reference evidence="2 3" key="1">
    <citation type="submission" date="2018-11" db="EMBL/GenBank/DDBJ databases">
        <title>Genomic Encyclopedia of Type Strains, Phase IV (KMG-IV): sequencing the most valuable type-strain genomes for metagenomic binning, comparative biology and taxonomic classification.</title>
        <authorList>
            <person name="Goeker M."/>
        </authorList>
    </citation>
    <scope>NUCLEOTIDE SEQUENCE [LARGE SCALE GENOMIC DNA]</scope>
    <source>
        <strain evidence="2 3">DSM 29158</strain>
    </source>
</reference>
<accession>A0A3N5BJQ4</accession>
<dbReference type="GO" id="GO:0016787">
    <property type="term" value="F:hydrolase activity"/>
    <property type="evidence" value="ECO:0007669"/>
    <property type="project" value="UniProtKB-KW"/>
</dbReference>
<organism evidence="2 3">
    <name type="scientific">Abyssicoccus albus</name>
    <dbReference type="NCBI Taxonomy" id="1817405"/>
    <lineage>
        <taxon>Bacteria</taxon>
        <taxon>Bacillati</taxon>
        <taxon>Bacillota</taxon>
        <taxon>Bacilli</taxon>
        <taxon>Bacillales</taxon>
        <taxon>Abyssicoccaceae</taxon>
    </lineage>
</organism>
<dbReference type="SUPFAM" id="SSF53474">
    <property type="entry name" value="alpha/beta-Hydrolases"/>
    <property type="match status" value="1"/>
</dbReference>
<dbReference type="OrthoDB" id="9806902at2"/>
<comment type="caution">
    <text evidence="2">The sequence shown here is derived from an EMBL/GenBank/DDBJ whole genome shotgun (WGS) entry which is preliminary data.</text>
</comment>
<protein>
    <submittedName>
        <fullName evidence="2">Alpha-beta hydrolase superfamily lysophospholipase</fullName>
    </submittedName>
</protein>
<dbReference type="Gene3D" id="3.40.50.1820">
    <property type="entry name" value="alpha/beta hydrolase"/>
    <property type="match status" value="1"/>
</dbReference>
<feature type="domain" description="Serine aminopeptidase S33" evidence="1">
    <location>
        <begin position="35"/>
        <end position="289"/>
    </location>
</feature>
<dbReference type="PANTHER" id="PTHR11614">
    <property type="entry name" value="PHOSPHOLIPASE-RELATED"/>
    <property type="match status" value="1"/>
</dbReference>
<keyword evidence="2" id="KW-0378">Hydrolase</keyword>
<sequence>MNQFNKTEHLVETTFTSDGQRLEYQKYEVDSAVCAIHFLHGMSEHIGRYHEMCEWFNAHRINVYLHHHRGSGYNFEHRTQGHFNHIDELIDDCITMYDEIIPNDLPTVLMGHSMGSIIARNVAIQHPNLYNGYIFVGTSHVDGLSHSLNQSILKGVQYFSNKQFHPMINRLNFLTYNIPYFHEFDRHSWLNSSRNMTKPLNDDPHFGYNMSTKSLDVIESAMYEASQLENINQMDKRKPVLFIAGKGDTFAHRGQSIRLLAERMKQAGLEEVFVQLYSKSRHEVLFEQNKVQVYDNIRQWINDKLIK</sequence>
<gene>
    <name evidence="2" type="ORF">EDD62_0543</name>
</gene>
<evidence type="ECO:0000313" key="2">
    <source>
        <dbReference type="EMBL" id="RPF57907.1"/>
    </source>
</evidence>